<organism evidence="1">
    <name type="scientific">uncultured virus</name>
    <dbReference type="NCBI Taxonomy" id="340016"/>
    <lineage>
        <taxon>Viruses</taxon>
        <taxon>environmental samples</taxon>
    </lineage>
</organism>
<evidence type="ECO:0000313" key="1">
    <source>
        <dbReference type="EMBL" id="AUM61989.1"/>
    </source>
</evidence>
<name>A0A2K9LSX9_9VIRU</name>
<proteinExistence type="predicted"/>
<sequence length="279" mass="31577">MVYHRRRYYRRRRSPVYRRRFKRGPAYRRRSYRRFRRGRLFPPKKGSFSGWPEINYVKHVWRDSTRVGPTSVTGNIINWASAIRANSVYDPWISADIQESPSRFVSMSSLYSKHTVLGSKITVTFSGPTGGSLTGAVKTDQTEYVACLRCNDNDGSAALSSLDQYMAAADRKNRWKRCTLSPMIANPSGTSPLGGDGHPTRVTMHGTWSLKRDCGGTDSTNPAWTASGDADPDEERFYLFGLAYADSSGQSYSPGYLVEIRIEYFVKWENLKDLVYTGA</sequence>
<accession>A0A2K9LSX9</accession>
<gene>
    <name evidence="1" type="primary">Cap</name>
</gene>
<dbReference type="EMBL" id="KY487961">
    <property type="protein sequence ID" value="AUM61989.1"/>
    <property type="molecule type" value="Genomic_DNA"/>
</dbReference>
<reference evidence="1" key="1">
    <citation type="submission" date="2017-01" db="EMBL/GenBank/DDBJ databases">
        <title>High-throughput sequencing uncovers low homogeneity in the biogeography of single-stranded DNA viruses.</title>
        <authorList>
            <person name="Pearson V.M."/>
            <person name="Rokyta D.R."/>
        </authorList>
    </citation>
    <scope>NUCLEOTIDE SEQUENCE</scope>
</reference>
<protein>
    <submittedName>
        <fullName evidence="1">Putative capsid</fullName>
    </submittedName>
</protein>